<keyword evidence="6 8" id="KW-0326">Glycosidase</keyword>
<dbReference type="EMBL" id="CP002582">
    <property type="protein sequence ID" value="ADZ84561.1"/>
    <property type="molecule type" value="Genomic_DNA"/>
</dbReference>
<dbReference type="PROSITE" id="PS00659">
    <property type="entry name" value="GLYCOSYL_HYDROL_F5"/>
    <property type="match status" value="1"/>
</dbReference>
<dbReference type="KEGG" id="cle:Clole_2863"/>
<evidence type="ECO:0000256" key="8">
    <source>
        <dbReference type="RuleBase" id="RU361153"/>
    </source>
</evidence>
<reference evidence="11 12" key="1">
    <citation type="journal article" date="2011" name="J. Bacteriol.">
        <title>Complete genome sequence of the cellulose-degrading bacterium Cellulosilyticum lentocellum.</title>
        <authorList>
            <consortium name="US DOE Joint Genome Institute"/>
            <person name="Miller D.A."/>
            <person name="Suen G."/>
            <person name="Bruce D."/>
            <person name="Copeland A."/>
            <person name="Cheng J.F."/>
            <person name="Detter C."/>
            <person name="Goodwin L.A."/>
            <person name="Han C.S."/>
            <person name="Hauser L.J."/>
            <person name="Land M.L."/>
            <person name="Lapidus A."/>
            <person name="Lucas S."/>
            <person name="Meincke L."/>
            <person name="Pitluck S."/>
            <person name="Tapia R."/>
            <person name="Teshima H."/>
            <person name="Woyke T."/>
            <person name="Fox B.G."/>
            <person name="Angert E.R."/>
            <person name="Currie C.R."/>
        </authorList>
    </citation>
    <scope>NUCLEOTIDE SEQUENCE [LARGE SCALE GENOMIC DNA]</scope>
    <source>
        <strain evidence="12">ATCC 49066 / DSM 5427 / NCIMB 11756 / RHM5</strain>
    </source>
</reference>
<dbReference type="Gene3D" id="2.60.40.290">
    <property type="match status" value="1"/>
</dbReference>
<dbReference type="InterPro" id="IPR017853">
    <property type="entry name" value="GH"/>
</dbReference>
<evidence type="ECO:0000259" key="10">
    <source>
        <dbReference type="PROSITE" id="PS51173"/>
    </source>
</evidence>
<dbReference type="InterPro" id="IPR001547">
    <property type="entry name" value="Glyco_hydro_5"/>
</dbReference>
<protein>
    <recommendedName>
        <fullName evidence="8">Endoglucanase</fullName>
        <ecNumber evidence="8">3.2.1.4</ecNumber>
    </recommendedName>
</protein>
<evidence type="ECO:0000256" key="6">
    <source>
        <dbReference type="ARBA" id="ARBA00023295"/>
    </source>
</evidence>
<dbReference type="GO" id="GO:0008810">
    <property type="term" value="F:cellulase activity"/>
    <property type="evidence" value="ECO:0007669"/>
    <property type="project" value="UniProtKB-EC"/>
</dbReference>
<dbReference type="InterPro" id="IPR012291">
    <property type="entry name" value="CBM2_carb-bd_dom_sf"/>
</dbReference>
<dbReference type="SUPFAM" id="SSF51445">
    <property type="entry name" value="(Trans)glycosidases"/>
    <property type="match status" value="1"/>
</dbReference>
<dbReference type="GO" id="GO:0030247">
    <property type="term" value="F:polysaccharide binding"/>
    <property type="evidence" value="ECO:0007669"/>
    <property type="project" value="UniProtKB-UniRule"/>
</dbReference>
<dbReference type="Pfam" id="PF00150">
    <property type="entry name" value="Cellulase"/>
    <property type="match status" value="1"/>
</dbReference>
<evidence type="ECO:0000256" key="9">
    <source>
        <dbReference type="SAM" id="SignalP"/>
    </source>
</evidence>
<keyword evidence="9" id="KW-0732">Signal</keyword>
<evidence type="ECO:0000256" key="5">
    <source>
        <dbReference type="ARBA" id="ARBA00023277"/>
    </source>
</evidence>
<evidence type="ECO:0000256" key="3">
    <source>
        <dbReference type="ARBA" id="ARBA00022801"/>
    </source>
</evidence>
<evidence type="ECO:0000313" key="12">
    <source>
        <dbReference type="Proteomes" id="UP000008467"/>
    </source>
</evidence>
<keyword evidence="4 8" id="KW-0136">Cellulose degradation</keyword>
<dbReference type="Proteomes" id="UP000008467">
    <property type="component" value="Chromosome"/>
</dbReference>
<comment type="catalytic activity">
    <reaction evidence="1 8">
        <text>Endohydrolysis of (1-&gt;4)-beta-D-glucosidic linkages in cellulose, lichenin and cereal beta-D-glucans.</text>
        <dbReference type="EC" id="3.2.1.4"/>
    </reaction>
</comment>
<evidence type="ECO:0000256" key="2">
    <source>
        <dbReference type="ARBA" id="ARBA00005641"/>
    </source>
</evidence>
<keyword evidence="5 8" id="KW-0119">Carbohydrate metabolism</keyword>
<dbReference type="PROSITE" id="PS51173">
    <property type="entry name" value="CBM2"/>
    <property type="match status" value="1"/>
</dbReference>
<dbReference type="Gene3D" id="3.20.20.80">
    <property type="entry name" value="Glycosidases"/>
    <property type="match status" value="1"/>
</dbReference>
<dbReference type="InterPro" id="IPR050386">
    <property type="entry name" value="Glycosyl_hydrolase_5"/>
</dbReference>
<organism evidence="11 12">
    <name type="scientific">Cellulosilyticum lentocellum (strain ATCC 49066 / DSM 5427 / NCIMB 11756 / RHM5)</name>
    <name type="common">Clostridium lentocellum</name>
    <dbReference type="NCBI Taxonomy" id="642492"/>
    <lineage>
        <taxon>Bacteria</taxon>
        <taxon>Bacillati</taxon>
        <taxon>Bacillota</taxon>
        <taxon>Clostridia</taxon>
        <taxon>Lachnospirales</taxon>
        <taxon>Cellulosilyticaceae</taxon>
        <taxon>Cellulosilyticum</taxon>
    </lineage>
</organism>
<dbReference type="AlphaFoldDB" id="F2JL20"/>
<dbReference type="InterPro" id="IPR018087">
    <property type="entry name" value="Glyco_hydro_5_CS"/>
</dbReference>
<dbReference type="SUPFAM" id="SSF49384">
    <property type="entry name" value="Carbohydrate-binding domain"/>
    <property type="match status" value="1"/>
</dbReference>
<name>F2JL20_CELLD</name>
<keyword evidence="3 8" id="KW-0378">Hydrolase</keyword>
<dbReference type="PANTHER" id="PTHR31297:SF41">
    <property type="entry name" value="ENDOGLUCANASE, PUTATIVE (AFU_ORTHOLOGUE AFUA_5G01830)-RELATED"/>
    <property type="match status" value="1"/>
</dbReference>
<dbReference type="HOGENOM" id="CLU_018668_2_1_9"/>
<feature type="chain" id="PRO_5003279033" description="Endoglucanase" evidence="9">
    <location>
        <begin position="25"/>
        <end position="489"/>
    </location>
</feature>
<sequence length="489" mass="53050">MKKKLLSIFMGLCLLVGGGTAVSAADVRGTMRDITPAAIAKEMTAGWNLGNSLDAYGTYSLNNETYWGNPKTTKAMIDAVKNEGFNTIRIPVSWGEHVGSAPNYTIDTAWMNRVQEVVDYAMADGMYVLLDTHHETSWLKPQSATLDASQKQLVAIWTQIAERFKAYGDHLLFEGMNEPRIVGSSNEWSGGDADGRAAVNVLNQAFIDAVRKTGGNNAKRCLIICPYGNNGDPNGLSGFKIPSDKNIMVAIHAYTPYGFTFRPEGNPSWARTTWDGSGKSDIEYLMNNLNTSLISKGVTVIITEFGAVHKNNESEVVKWVKDYVSLATQYGIKCVWWDNNYHKNDGESFGLLDRNSCSWTRKSVADAVIKYAGSAVPGGGTETPTTPETPQAGDMIKVQIVSDWTSGATANITVTNLTGKALNGWTCTFTLDRPITSLWSATLVSQVGNTYTIANPDWQPHLAAGESYTFGCNLGSGPAQVTVTGQTLK</sequence>
<dbReference type="PANTHER" id="PTHR31297">
    <property type="entry name" value="GLUCAN ENDO-1,6-BETA-GLUCOSIDASE B"/>
    <property type="match status" value="1"/>
</dbReference>
<dbReference type="GO" id="GO:0005576">
    <property type="term" value="C:extracellular region"/>
    <property type="evidence" value="ECO:0007669"/>
    <property type="project" value="TreeGrafter"/>
</dbReference>
<accession>F2JL20</accession>
<feature type="domain" description="CBM2" evidence="10">
    <location>
        <begin position="387"/>
        <end position="489"/>
    </location>
</feature>
<dbReference type="EC" id="3.2.1.4" evidence="8"/>
<dbReference type="RefSeq" id="WP_013657842.1">
    <property type="nucleotide sequence ID" value="NC_015275.1"/>
</dbReference>
<dbReference type="InterPro" id="IPR001919">
    <property type="entry name" value="CBD2"/>
</dbReference>
<dbReference type="eggNOG" id="COG2730">
    <property type="taxonomic scope" value="Bacteria"/>
</dbReference>
<feature type="signal peptide" evidence="9">
    <location>
        <begin position="1"/>
        <end position="24"/>
    </location>
</feature>
<gene>
    <name evidence="11" type="ordered locus">Clole_2863</name>
</gene>
<evidence type="ECO:0000256" key="7">
    <source>
        <dbReference type="ARBA" id="ARBA00023326"/>
    </source>
</evidence>
<evidence type="ECO:0000256" key="1">
    <source>
        <dbReference type="ARBA" id="ARBA00000966"/>
    </source>
</evidence>
<proteinExistence type="inferred from homology"/>
<dbReference type="InterPro" id="IPR008965">
    <property type="entry name" value="CBM2/CBM3_carb-bd_dom_sf"/>
</dbReference>
<keyword evidence="12" id="KW-1185">Reference proteome</keyword>
<evidence type="ECO:0000313" key="11">
    <source>
        <dbReference type="EMBL" id="ADZ84561.1"/>
    </source>
</evidence>
<dbReference type="GO" id="GO:0008422">
    <property type="term" value="F:beta-glucosidase activity"/>
    <property type="evidence" value="ECO:0007669"/>
    <property type="project" value="TreeGrafter"/>
</dbReference>
<dbReference type="Pfam" id="PF00553">
    <property type="entry name" value="CBM_2"/>
    <property type="match status" value="1"/>
</dbReference>
<dbReference type="GO" id="GO:0030245">
    <property type="term" value="P:cellulose catabolic process"/>
    <property type="evidence" value="ECO:0007669"/>
    <property type="project" value="UniProtKB-KW"/>
</dbReference>
<comment type="similarity">
    <text evidence="2 8">Belongs to the glycosyl hydrolase 5 (cellulase A) family.</text>
</comment>
<keyword evidence="7 8" id="KW-0624">Polysaccharide degradation</keyword>
<evidence type="ECO:0000256" key="4">
    <source>
        <dbReference type="ARBA" id="ARBA00023001"/>
    </source>
</evidence>
<dbReference type="STRING" id="642492.Clole_2863"/>
<dbReference type="SMART" id="SM00637">
    <property type="entry name" value="CBD_II"/>
    <property type="match status" value="1"/>
</dbReference>
<dbReference type="GO" id="GO:0009986">
    <property type="term" value="C:cell surface"/>
    <property type="evidence" value="ECO:0007669"/>
    <property type="project" value="TreeGrafter"/>
</dbReference>